<dbReference type="InterPro" id="IPR018200">
    <property type="entry name" value="USP_CS"/>
</dbReference>
<dbReference type="PANTHER" id="PTHR21646:SF24">
    <property type="entry name" value="UBIQUITIN CARBOXYL-TERMINAL HYDROLASE"/>
    <property type="match status" value="1"/>
</dbReference>
<feature type="compositionally biased region" description="Basic and acidic residues" evidence="8">
    <location>
        <begin position="179"/>
        <end position="188"/>
    </location>
</feature>
<comment type="catalytic activity">
    <reaction evidence="1">
        <text>Thiol-dependent hydrolysis of ester, thioester, amide, peptide and isopeptide bonds formed by the C-terminal Gly of ubiquitin (a 76-residue protein attached to proteins as an intracellular targeting signal).</text>
        <dbReference type="EC" id="3.4.19.12"/>
    </reaction>
</comment>
<dbReference type="PROSITE" id="PS00973">
    <property type="entry name" value="USP_2"/>
    <property type="match status" value="1"/>
</dbReference>
<evidence type="ECO:0000256" key="8">
    <source>
        <dbReference type="SAM" id="MobiDB-lite"/>
    </source>
</evidence>
<dbReference type="Gene3D" id="3.90.70.10">
    <property type="entry name" value="Cysteine proteinases"/>
    <property type="match status" value="1"/>
</dbReference>
<dbReference type="InterPro" id="IPR050185">
    <property type="entry name" value="Ub_carboxyl-term_hydrolase"/>
</dbReference>
<evidence type="ECO:0000256" key="3">
    <source>
        <dbReference type="ARBA" id="ARBA00012759"/>
    </source>
</evidence>
<dbReference type="Gene3D" id="3.40.250.10">
    <property type="entry name" value="Rhodanese-like domain"/>
    <property type="match status" value="1"/>
</dbReference>
<dbReference type="SUPFAM" id="SSF54001">
    <property type="entry name" value="Cysteine proteinases"/>
    <property type="match status" value="1"/>
</dbReference>
<dbReference type="OrthoDB" id="292964at2759"/>
<keyword evidence="11" id="KW-1185">Reference proteome</keyword>
<dbReference type="PANTHER" id="PTHR21646">
    <property type="entry name" value="UBIQUITIN CARBOXYL-TERMINAL HYDROLASE"/>
    <property type="match status" value="1"/>
</dbReference>
<keyword evidence="6" id="KW-0378">Hydrolase</keyword>
<dbReference type="InterPro" id="IPR038765">
    <property type="entry name" value="Papain-like_cys_pep_sf"/>
</dbReference>
<evidence type="ECO:0000259" key="9">
    <source>
        <dbReference type="PROSITE" id="PS50235"/>
    </source>
</evidence>
<dbReference type="GO" id="GO:0004843">
    <property type="term" value="F:cysteine-type deubiquitinase activity"/>
    <property type="evidence" value="ECO:0007669"/>
    <property type="project" value="UniProtKB-EC"/>
</dbReference>
<feature type="compositionally biased region" description="Polar residues" evidence="8">
    <location>
        <begin position="167"/>
        <end position="178"/>
    </location>
</feature>
<feature type="region of interest" description="Disordered" evidence="8">
    <location>
        <begin position="167"/>
        <end position="188"/>
    </location>
</feature>
<dbReference type="PROSITE" id="PS50235">
    <property type="entry name" value="USP_3"/>
    <property type="match status" value="1"/>
</dbReference>
<feature type="compositionally biased region" description="Polar residues" evidence="8">
    <location>
        <begin position="234"/>
        <end position="264"/>
    </location>
</feature>
<keyword evidence="4" id="KW-0645">Protease</keyword>
<protein>
    <recommendedName>
        <fullName evidence="3">ubiquitinyl hydrolase 1</fullName>
        <ecNumber evidence="3">3.4.19.12</ecNumber>
    </recommendedName>
</protein>
<dbReference type="EMBL" id="CP059273">
    <property type="protein sequence ID" value="QLQ81953.1"/>
    <property type="molecule type" value="Genomic_DNA"/>
</dbReference>
<evidence type="ECO:0000256" key="1">
    <source>
        <dbReference type="ARBA" id="ARBA00000707"/>
    </source>
</evidence>
<feature type="region of interest" description="Disordered" evidence="8">
    <location>
        <begin position="495"/>
        <end position="584"/>
    </location>
</feature>
<dbReference type="InterPro" id="IPR001394">
    <property type="entry name" value="Peptidase_C19_UCH"/>
</dbReference>
<evidence type="ECO:0000313" key="11">
    <source>
        <dbReference type="Proteomes" id="UP000510647"/>
    </source>
</evidence>
<comment type="similarity">
    <text evidence="2">Belongs to the peptidase C19 family.</text>
</comment>
<evidence type="ECO:0000256" key="6">
    <source>
        <dbReference type="ARBA" id="ARBA00022801"/>
    </source>
</evidence>
<evidence type="ECO:0000313" key="10">
    <source>
        <dbReference type="EMBL" id="QLQ81953.1"/>
    </source>
</evidence>
<evidence type="ECO:0000256" key="4">
    <source>
        <dbReference type="ARBA" id="ARBA00022670"/>
    </source>
</evidence>
<reference evidence="10 11" key="1">
    <citation type="submission" date="2020-06" db="EMBL/GenBank/DDBJ databases">
        <title>The yeast mating-type switching endonuclease HO is a domesticated member of an unorthodox homing genetic element family.</title>
        <authorList>
            <person name="Coughlan A.Y."/>
            <person name="Lombardi L."/>
            <person name="Braun-Galleani S."/>
            <person name="Martos A.R."/>
            <person name="Galeote V."/>
            <person name="Bigey F."/>
            <person name="Dequin S."/>
            <person name="Byrne K.P."/>
            <person name="Wolfe K.H."/>
        </authorList>
    </citation>
    <scope>NUCLEOTIDE SEQUENCE [LARGE SCALE GENOMIC DNA]</scope>
    <source>
        <strain evidence="10 11">CBS2947</strain>
    </source>
</reference>
<keyword evidence="5" id="KW-0833">Ubl conjugation pathway</keyword>
<dbReference type="GO" id="GO:0006508">
    <property type="term" value="P:proteolysis"/>
    <property type="evidence" value="ECO:0007669"/>
    <property type="project" value="UniProtKB-KW"/>
</dbReference>
<organism evidence="10 11">
    <name type="scientific">Torulaspora globosa</name>
    <dbReference type="NCBI Taxonomy" id="48254"/>
    <lineage>
        <taxon>Eukaryota</taxon>
        <taxon>Fungi</taxon>
        <taxon>Dikarya</taxon>
        <taxon>Ascomycota</taxon>
        <taxon>Saccharomycotina</taxon>
        <taxon>Saccharomycetes</taxon>
        <taxon>Saccharomycetales</taxon>
        <taxon>Saccharomycetaceae</taxon>
        <taxon>Torulaspora</taxon>
    </lineage>
</organism>
<dbReference type="InterPro" id="IPR028889">
    <property type="entry name" value="USP"/>
</dbReference>
<accession>A0A7H9HXC6</accession>
<dbReference type="EC" id="3.4.19.12" evidence="3"/>
<feature type="region of interest" description="Disordered" evidence="8">
    <location>
        <begin position="216"/>
        <end position="268"/>
    </location>
</feature>
<keyword evidence="7" id="KW-0788">Thiol protease</keyword>
<feature type="domain" description="USP" evidence="9">
    <location>
        <begin position="614"/>
        <end position="1026"/>
    </location>
</feature>
<dbReference type="Proteomes" id="UP000510647">
    <property type="component" value="Chromosome 7"/>
</dbReference>
<dbReference type="Pfam" id="PF00443">
    <property type="entry name" value="UCH"/>
    <property type="match status" value="1"/>
</dbReference>
<proteinExistence type="inferred from homology"/>
<sequence length="1028" mass="118155">MVVKMDNCEKEVSFTPEYSNELLRFIQNIYEEYIKHSYTHLKLEKLLDLLEHTEYLFESYLEFLQEKNSQDALTAFTIGCYYLYLVVPQSIQFQTRNKSYSIFNDLKKVYENQANMTNVLLMVKDEVDGILDKSARDLNEFERSITRKRAYSVPDRQFVKDLANLSISDNPLPETEQQTESKLDHGDAEMEKVADEDTTQIWTAPSLEPNDQLKLALDPAPLSPSLMSLDQPLETDQSDANSLQRHSVSRLRQGSAPTKPTNHLANGLPPENPDSMIFFEQEGANENFWSANVDRQNTHRKDSYHSVYMFEGEGEEHSGSISDSLIQTLERLQKQSIITAPELFAILSSPEERNNLLLIDLRLTKRSRVNHIVAPNTVEIDPRDLWNTQTKTPISSSAVLDDIIKKSAFFERGSFEYIVYYTDMRTYMTVNFDYMFTLFYLLTSAPTVNLKSLPTHLLGGYEKWKKLMKNYSTNYNIELNDYIYRPYGELKKGALESGDRKSPEMPSWKPPAVPLRIRNRPPPPSSLSMPSEEGAPAPPPVPPKISLDYSKESEFSLPERGSIMNSGPSKSRKSVRATTVSQQRNNQQYWRLQRHYSIPTIEKSSNTYVSLSITGLRNLGNTCYINGMLQCLFATTKLRDLFISGKYETFLNQNFKNQPQLSRSFSILFKKMYINGGCSVVPSGFLKVLNYLRPDLRIPDDQQDTQEFLMVVLDRLHDELSNQALVADEYPDLLLYDQKRMNVQSKEYKKWFEEHVIGNGLAPIDHIFQGQIENTLECQRCGNSSYSHSTFYVLSLAMPKPSSSTFSRSKRVKLEDCINMFTSEEILSGENAWDCPNCCGPLNGPNDFKKSKKKKKLDYGGESHSKRSIFKLHSKRSRSKSPFRMLGGTRSLMGDKKPKELTSKKTLNFIAVPPVLVIHLSRFYYDLTKKNDTIVTYPLILNIVLKNNEVAKYRLYGVVNHSGNLISGHYTSLVNKDPMHRLDKGWQKWYYFDDEVVKEETNHGNLEQGVIKVSSADVYVLFYERIDN</sequence>
<dbReference type="AlphaFoldDB" id="A0A7H9HXC6"/>
<evidence type="ECO:0000256" key="7">
    <source>
        <dbReference type="ARBA" id="ARBA00022807"/>
    </source>
</evidence>
<dbReference type="CDD" id="cd02674">
    <property type="entry name" value="Peptidase_C19R"/>
    <property type="match status" value="1"/>
</dbReference>
<dbReference type="SUPFAM" id="SSF52821">
    <property type="entry name" value="Rhodanese/Cell cycle control phosphatase"/>
    <property type="match status" value="1"/>
</dbReference>
<gene>
    <name evidence="10" type="ORF">HG537_0G02070</name>
</gene>
<evidence type="ECO:0000256" key="5">
    <source>
        <dbReference type="ARBA" id="ARBA00022786"/>
    </source>
</evidence>
<name>A0A7H9HXC6_9SACH</name>
<evidence type="ECO:0000256" key="2">
    <source>
        <dbReference type="ARBA" id="ARBA00009085"/>
    </source>
</evidence>
<dbReference type="GO" id="GO:0016579">
    <property type="term" value="P:protein deubiquitination"/>
    <property type="evidence" value="ECO:0007669"/>
    <property type="project" value="InterPro"/>
</dbReference>
<dbReference type="InterPro" id="IPR036873">
    <property type="entry name" value="Rhodanese-like_dom_sf"/>
</dbReference>
<feature type="compositionally biased region" description="Low complexity" evidence="8">
    <location>
        <begin position="216"/>
        <end position="230"/>
    </location>
</feature>